<sequence>MLQQSQEASKLCDSAIKQKTRGLQLLMYNQKFIIIQRLGNLRTTMNKFQPK</sequence>
<dbReference type="EMBL" id="CAJJDP010000039">
    <property type="protein sequence ID" value="CAD8160735.1"/>
    <property type="molecule type" value="Genomic_DNA"/>
</dbReference>
<dbReference type="AlphaFoldDB" id="A0A8S1U6I4"/>
<accession>A0A8S1U6I4</accession>
<proteinExistence type="predicted"/>
<protein>
    <submittedName>
        <fullName evidence="1">Uncharacterized protein</fullName>
    </submittedName>
</protein>
<evidence type="ECO:0000313" key="2">
    <source>
        <dbReference type="Proteomes" id="UP000683925"/>
    </source>
</evidence>
<name>A0A8S1U6I4_PAROT</name>
<dbReference type="Proteomes" id="UP000683925">
    <property type="component" value="Unassembled WGS sequence"/>
</dbReference>
<keyword evidence="2" id="KW-1185">Reference proteome</keyword>
<organism evidence="1 2">
    <name type="scientific">Paramecium octaurelia</name>
    <dbReference type="NCBI Taxonomy" id="43137"/>
    <lineage>
        <taxon>Eukaryota</taxon>
        <taxon>Sar</taxon>
        <taxon>Alveolata</taxon>
        <taxon>Ciliophora</taxon>
        <taxon>Intramacronucleata</taxon>
        <taxon>Oligohymenophorea</taxon>
        <taxon>Peniculida</taxon>
        <taxon>Parameciidae</taxon>
        <taxon>Paramecium</taxon>
    </lineage>
</organism>
<evidence type="ECO:0000313" key="1">
    <source>
        <dbReference type="EMBL" id="CAD8160735.1"/>
    </source>
</evidence>
<comment type="caution">
    <text evidence="1">The sequence shown here is derived from an EMBL/GenBank/DDBJ whole genome shotgun (WGS) entry which is preliminary data.</text>
</comment>
<gene>
    <name evidence="1" type="ORF">POCTA_138.1.T0390009</name>
</gene>
<reference evidence="1" key="1">
    <citation type="submission" date="2021-01" db="EMBL/GenBank/DDBJ databases">
        <authorList>
            <consortium name="Genoscope - CEA"/>
            <person name="William W."/>
        </authorList>
    </citation>
    <scope>NUCLEOTIDE SEQUENCE</scope>
</reference>